<dbReference type="SMART" id="SM00966">
    <property type="entry name" value="SpoVT_AbrB"/>
    <property type="match status" value="1"/>
</dbReference>
<accession>A0A0G0KE34</accession>
<dbReference type="PROSITE" id="PS51740">
    <property type="entry name" value="SPOVT_ABRB"/>
    <property type="match status" value="1"/>
</dbReference>
<dbReference type="SUPFAM" id="SSF89447">
    <property type="entry name" value="AbrB/MazE/MraZ-like"/>
    <property type="match status" value="1"/>
</dbReference>
<dbReference type="InterPro" id="IPR037914">
    <property type="entry name" value="SpoVT-AbrB_sf"/>
</dbReference>
<gene>
    <name evidence="3" type="ORF">US96_C0054G0012</name>
</gene>
<organism evidence="3 4">
    <name type="scientific">Candidatus Woesebacteria bacterium GW2011_GWB1_38_5b</name>
    <dbReference type="NCBI Taxonomy" id="1618569"/>
    <lineage>
        <taxon>Bacteria</taxon>
        <taxon>Candidatus Woeseibacteriota</taxon>
    </lineage>
</organism>
<dbReference type="NCBIfam" id="TIGR01439">
    <property type="entry name" value="lp_hng_hel_AbrB"/>
    <property type="match status" value="1"/>
</dbReference>
<dbReference type="GO" id="GO:0003677">
    <property type="term" value="F:DNA binding"/>
    <property type="evidence" value="ECO:0007669"/>
    <property type="project" value="UniProtKB-UniRule"/>
</dbReference>
<sequence length="96" mass="11464">MATLRYIKSFSKGQITIPKEIRDELGLGDSFWLKIFPKNGKIIAKPINKSNKKKISVDEWREKLLTMDTSWFTEKDVEQIRKNREQIEKRIRKNQL</sequence>
<protein>
    <recommendedName>
        <fullName evidence="2">SpoVT-AbrB domain-containing protein</fullName>
    </recommendedName>
</protein>
<name>A0A0G0KE34_9BACT</name>
<dbReference type="InterPro" id="IPR007159">
    <property type="entry name" value="SpoVT-AbrB_dom"/>
</dbReference>
<dbReference type="Proteomes" id="UP000034181">
    <property type="component" value="Unassembled WGS sequence"/>
</dbReference>
<dbReference type="Gene3D" id="2.10.260.10">
    <property type="match status" value="1"/>
</dbReference>
<evidence type="ECO:0000313" key="4">
    <source>
        <dbReference type="Proteomes" id="UP000034181"/>
    </source>
</evidence>
<dbReference type="Pfam" id="PF04014">
    <property type="entry name" value="MazE_antitoxin"/>
    <property type="match status" value="1"/>
</dbReference>
<comment type="caution">
    <text evidence="3">The sequence shown here is derived from an EMBL/GenBank/DDBJ whole genome shotgun (WGS) entry which is preliminary data.</text>
</comment>
<reference evidence="3 4" key="1">
    <citation type="journal article" date="2015" name="Nature">
        <title>rRNA introns, odd ribosomes, and small enigmatic genomes across a large radiation of phyla.</title>
        <authorList>
            <person name="Brown C.T."/>
            <person name="Hug L.A."/>
            <person name="Thomas B.C."/>
            <person name="Sharon I."/>
            <person name="Castelle C.J."/>
            <person name="Singh A."/>
            <person name="Wilkins M.J."/>
            <person name="Williams K.H."/>
            <person name="Banfield J.F."/>
        </authorList>
    </citation>
    <scope>NUCLEOTIDE SEQUENCE [LARGE SCALE GENOMIC DNA]</scope>
</reference>
<dbReference type="AlphaFoldDB" id="A0A0G0KE34"/>
<keyword evidence="1" id="KW-0238">DNA-binding</keyword>
<feature type="domain" description="SpoVT-AbrB" evidence="2">
    <location>
        <begin position="4"/>
        <end position="49"/>
    </location>
</feature>
<evidence type="ECO:0000256" key="1">
    <source>
        <dbReference type="PROSITE-ProRule" id="PRU01076"/>
    </source>
</evidence>
<evidence type="ECO:0000259" key="2">
    <source>
        <dbReference type="PROSITE" id="PS51740"/>
    </source>
</evidence>
<evidence type="ECO:0000313" key="3">
    <source>
        <dbReference type="EMBL" id="KKQ73750.1"/>
    </source>
</evidence>
<proteinExistence type="predicted"/>
<dbReference type="EMBL" id="LBUZ01000054">
    <property type="protein sequence ID" value="KKQ73750.1"/>
    <property type="molecule type" value="Genomic_DNA"/>
</dbReference>